<organism evidence="3">
    <name type="scientific">Aphanomyces invadans</name>
    <dbReference type="NCBI Taxonomy" id="157072"/>
    <lineage>
        <taxon>Eukaryota</taxon>
        <taxon>Sar</taxon>
        <taxon>Stramenopiles</taxon>
        <taxon>Oomycota</taxon>
        <taxon>Saprolegniomycetes</taxon>
        <taxon>Saprolegniales</taxon>
        <taxon>Verrucalvaceae</taxon>
        <taxon>Aphanomyces</taxon>
    </lineage>
</organism>
<dbReference type="VEuPathDB" id="FungiDB:H310_02994"/>
<dbReference type="InterPro" id="IPR009003">
    <property type="entry name" value="Peptidase_S1_PA"/>
</dbReference>
<reference evidence="3" key="1">
    <citation type="submission" date="2013-12" db="EMBL/GenBank/DDBJ databases">
        <title>The Genome Sequence of Aphanomyces invadans NJM9701.</title>
        <authorList>
            <consortium name="The Broad Institute Genomics Platform"/>
            <person name="Russ C."/>
            <person name="Tyler B."/>
            <person name="van West P."/>
            <person name="Dieguez-Uribeondo J."/>
            <person name="Young S.K."/>
            <person name="Zeng Q."/>
            <person name="Gargeya S."/>
            <person name="Fitzgerald M."/>
            <person name="Abouelleil A."/>
            <person name="Alvarado L."/>
            <person name="Chapman S.B."/>
            <person name="Gainer-Dewar J."/>
            <person name="Goldberg J."/>
            <person name="Griggs A."/>
            <person name="Gujja S."/>
            <person name="Hansen M."/>
            <person name="Howarth C."/>
            <person name="Imamovic A."/>
            <person name="Ireland A."/>
            <person name="Larimer J."/>
            <person name="McCowan C."/>
            <person name="Murphy C."/>
            <person name="Pearson M."/>
            <person name="Poon T.W."/>
            <person name="Priest M."/>
            <person name="Roberts A."/>
            <person name="Saif S."/>
            <person name="Shea T."/>
            <person name="Sykes S."/>
            <person name="Wortman J."/>
            <person name="Nusbaum C."/>
            <person name="Birren B."/>
        </authorList>
    </citation>
    <scope>NUCLEOTIDE SEQUENCE [LARGE SCALE GENOMIC DNA]</scope>
    <source>
        <strain evidence="3">NJM9701</strain>
    </source>
</reference>
<keyword evidence="1" id="KW-0843">Virulence</keyword>
<accession>A0A024UKA5</accession>
<dbReference type="RefSeq" id="XP_008864936.1">
    <property type="nucleotide sequence ID" value="XM_008866714.1"/>
</dbReference>
<dbReference type="InterPro" id="IPR043504">
    <property type="entry name" value="Peptidase_S1_PA_chymotrypsin"/>
</dbReference>
<evidence type="ECO:0000256" key="2">
    <source>
        <dbReference type="SAM" id="MobiDB-lite"/>
    </source>
</evidence>
<name>A0A024UKA5_9STRA</name>
<feature type="region of interest" description="Disordered" evidence="2">
    <location>
        <begin position="1"/>
        <end position="33"/>
    </location>
</feature>
<gene>
    <name evidence="3" type="ORF">H310_02994</name>
</gene>
<sequence>MSAFETPLKLPRPPLSSAPNAPRSNDPHNKKVNGYKGVYVSNIERQPWHDPYGYLQARDTNVQLDDPVYIASYPQNYPRHISHLHDDGKFARITNTSVYYCQVDSVAYNLDTQILTTGSPILDQRDNKVIAINNCGGGCTRGFDGNSGVKMTKIIAFLRAKNLLPKDAVAGGLC</sequence>
<evidence type="ECO:0000313" key="3">
    <source>
        <dbReference type="EMBL" id="ETW06861.1"/>
    </source>
</evidence>
<dbReference type="PANTHER" id="PTHR36234">
    <property type="entry name" value="LYSYL ENDOPEPTIDASE"/>
    <property type="match status" value="1"/>
</dbReference>
<dbReference type="OrthoDB" id="148126at2759"/>
<dbReference type="EMBL" id="KI913955">
    <property type="protein sequence ID" value="ETW06861.1"/>
    <property type="molecule type" value="Genomic_DNA"/>
</dbReference>
<proteinExistence type="predicted"/>
<protein>
    <recommendedName>
        <fullName evidence="4">Peptidase S1 domain-containing protein</fullName>
    </recommendedName>
</protein>
<dbReference type="GeneID" id="20080044"/>
<dbReference type="Gene3D" id="2.40.10.10">
    <property type="entry name" value="Trypsin-like serine proteases"/>
    <property type="match status" value="1"/>
</dbReference>
<dbReference type="PANTHER" id="PTHR36234:SF5">
    <property type="entry name" value="LYSYL ENDOPEPTIDASE"/>
    <property type="match status" value="1"/>
</dbReference>
<dbReference type="SUPFAM" id="SSF50494">
    <property type="entry name" value="Trypsin-like serine proteases"/>
    <property type="match status" value="1"/>
</dbReference>
<evidence type="ECO:0008006" key="4">
    <source>
        <dbReference type="Google" id="ProtNLM"/>
    </source>
</evidence>
<dbReference type="AlphaFoldDB" id="A0A024UKA5"/>
<evidence type="ECO:0000256" key="1">
    <source>
        <dbReference type="ARBA" id="ARBA00023026"/>
    </source>
</evidence>